<sequence length="94" mass="10540">MGRRSDPLLSCLGNLDPPYGGEAPGDSGRWEFTQGCRSEERSTRKRSKRGGGEKNEKEKNEKEQRRKKKTEETKTRTKAEGEQRSGEGANRSGP</sequence>
<reference evidence="2 3" key="1">
    <citation type="submission" date="2018-12" db="EMBL/GenBank/DDBJ databases">
        <authorList>
            <person name="Toschakov S.V."/>
        </authorList>
    </citation>
    <scope>NUCLEOTIDE SEQUENCE [LARGE SCALE GENOMIC DNA]</scope>
    <source>
        <strain evidence="2 3">GM2012</strain>
    </source>
</reference>
<dbReference type="Proteomes" id="UP000280296">
    <property type="component" value="Unassembled WGS sequence"/>
</dbReference>
<evidence type="ECO:0000256" key="1">
    <source>
        <dbReference type="SAM" id="MobiDB-lite"/>
    </source>
</evidence>
<feature type="compositionally biased region" description="Basic and acidic residues" evidence="1">
    <location>
        <begin position="50"/>
        <end position="85"/>
    </location>
</feature>
<feature type="region of interest" description="Disordered" evidence="1">
    <location>
        <begin position="1"/>
        <end position="94"/>
    </location>
</feature>
<comment type="caution">
    <text evidence="2">The sequence shown here is derived from an EMBL/GenBank/DDBJ whole genome shotgun (WGS) entry which is preliminary data.</text>
</comment>
<gene>
    <name evidence="2" type="ORF">TsocGM_18310</name>
</gene>
<keyword evidence="3" id="KW-1185">Reference proteome</keyword>
<name>A0A432MG98_9BACT</name>
<protein>
    <submittedName>
        <fullName evidence="2">Uncharacterized protein</fullName>
    </submittedName>
</protein>
<proteinExistence type="predicted"/>
<dbReference type="AlphaFoldDB" id="A0A432MG98"/>
<evidence type="ECO:0000313" key="3">
    <source>
        <dbReference type="Proteomes" id="UP000280296"/>
    </source>
</evidence>
<evidence type="ECO:0000313" key="2">
    <source>
        <dbReference type="EMBL" id="RUL85533.1"/>
    </source>
</evidence>
<organism evidence="2 3">
    <name type="scientific">Tautonia sociabilis</name>
    <dbReference type="NCBI Taxonomy" id="2080755"/>
    <lineage>
        <taxon>Bacteria</taxon>
        <taxon>Pseudomonadati</taxon>
        <taxon>Planctomycetota</taxon>
        <taxon>Planctomycetia</taxon>
        <taxon>Isosphaerales</taxon>
        <taxon>Isosphaeraceae</taxon>
        <taxon>Tautonia</taxon>
    </lineage>
</organism>
<reference evidence="2 3" key="2">
    <citation type="submission" date="2019-01" db="EMBL/GenBank/DDBJ databases">
        <title>Tautonia sociabilis, a novel thermotolerant planctomycete of Isosphaeraceae family, isolated from a 4000 m deep subterranean habitat.</title>
        <authorList>
            <person name="Kovaleva O.L."/>
            <person name="Elcheninov A.G."/>
            <person name="Van Heerden E."/>
            <person name="Toshchakov S.V."/>
            <person name="Novikov A."/>
            <person name="Bonch-Osmolovskaya E.A."/>
            <person name="Kublanov I.V."/>
        </authorList>
    </citation>
    <scope>NUCLEOTIDE SEQUENCE [LARGE SCALE GENOMIC DNA]</scope>
    <source>
        <strain evidence="2 3">GM2012</strain>
    </source>
</reference>
<accession>A0A432MG98</accession>
<dbReference type="EMBL" id="RYZH01000039">
    <property type="protein sequence ID" value="RUL85533.1"/>
    <property type="molecule type" value="Genomic_DNA"/>
</dbReference>